<name>A0A7S2M2I2_9STRA</name>
<feature type="chain" id="PRO_5031185909" evidence="1">
    <location>
        <begin position="43"/>
        <end position="146"/>
    </location>
</feature>
<organism evidence="2">
    <name type="scientific">Skeletonema marinoi</name>
    <dbReference type="NCBI Taxonomy" id="267567"/>
    <lineage>
        <taxon>Eukaryota</taxon>
        <taxon>Sar</taxon>
        <taxon>Stramenopiles</taxon>
        <taxon>Ochrophyta</taxon>
        <taxon>Bacillariophyta</taxon>
        <taxon>Coscinodiscophyceae</taxon>
        <taxon>Thalassiosirophycidae</taxon>
        <taxon>Thalassiosirales</taxon>
        <taxon>Skeletonemataceae</taxon>
        <taxon>Skeletonema</taxon>
        <taxon>Skeletonema marinoi-dohrnii complex</taxon>
    </lineage>
</organism>
<reference evidence="2" key="1">
    <citation type="submission" date="2021-01" db="EMBL/GenBank/DDBJ databases">
        <authorList>
            <person name="Corre E."/>
            <person name="Pelletier E."/>
            <person name="Niang G."/>
            <person name="Scheremetjew M."/>
            <person name="Finn R."/>
            <person name="Kale V."/>
            <person name="Holt S."/>
            <person name="Cochrane G."/>
            <person name="Meng A."/>
            <person name="Brown T."/>
            <person name="Cohen L."/>
        </authorList>
    </citation>
    <scope>NUCLEOTIDE SEQUENCE</scope>
    <source>
        <strain evidence="2">SM1012Den-03</strain>
    </source>
</reference>
<dbReference type="AlphaFoldDB" id="A0A7S2M2I2"/>
<gene>
    <name evidence="2" type="ORF">SMAR0320_LOCUS18948</name>
</gene>
<sequence length="146" mass="16356">MHQLYFTIIAIHNCHHIRTMLSCRAILLAVAALTLQGRLSESAPTFINSSHHQKHRPSTAEQTFVRGMMAADHQFGLYMTISETSRGGGSESNSVEDDVRDERINPTIRACEDAMIRARKAAFRVGNSVRREAIRHLPSNGEKSKQ</sequence>
<evidence type="ECO:0000313" key="2">
    <source>
        <dbReference type="EMBL" id="CAD9622897.1"/>
    </source>
</evidence>
<feature type="signal peptide" evidence="1">
    <location>
        <begin position="1"/>
        <end position="42"/>
    </location>
</feature>
<protein>
    <submittedName>
        <fullName evidence="2">Uncharacterized protein</fullName>
    </submittedName>
</protein>
<keyword evidence="1" id="KW-0732">Signal</keyword>
<evidence type="ECO:0000256" key="1">
    <source>
        <dbReference type="SAM" id="SignalP"/>
    </source>
</evidence>
<accession>A0A7S2M2I2</accession>
<proteinExistence type="predicted"/>
<dbReference type="EMBL" id="HBGZ01026669">
    <property type="protein sequence ID" value="CAD9622897.1"/>
    <property type="molecule type" value="Transcribed_RNA"/>
</dbReference>